<feature type="transmembrane region" description="Helical" evidence="1">
    <location>
        <begin position="163"/>
        <end position="181"/>
    </location>
</feature>
<keyword evidence="1" id="KW-1133">Transmembrane helix</keyword>
<evidence type="ECO:0000313" key="2">
    <source>
        <dbReference type="EMBL" id="EKS37699.1"/>
    </source>
</evidence>
<dbReference type="PATRIC" id="fig|883079.3.peg.1685"/>
<accession>K8PAA2</accession>
<sequence length="202" mass="21701">MHLYNVKIPTGRPAMALFLILAPFATFATLMMLTTVKISLLAGAAVALGLVLRDMVAGRSIKMLTAGALAIFAALAGYHMIATDMTPTSVRLAVDGSVLVLALGSIALRKPFTLQHAREVVDAETAQRPLFLRTNYILTWVWSAAFVLMLAADMVAIYMPSMPLWICAAIAFAIRNSAIYFTQWYPKHVRAGIAASATTAAA</sequence>
<feature type="transmembrane region" description="Helical" evidence="1">
    <location>
        <begin position="88"/>
        <end position="108"/>
    </location>
</feature>
<dbReference type="Proteomes" id="UP000001095">
    <property type="component" value="Unassembled WGS sequence"/>
</dbReference>
<evidence type="ECO:0008006" key="4">
    <source>
        <dbReference type="Google" id="ProtNLM"/>
    </source>
</evidence>
<evidence type="ECO:0000256" key="1">
    <source>
        <dbReference type="SAM" id="Phobius"/>
    </source>
</evidence>
<feature type="transmembrane region" description="Helical" evidence="1">
    <location>
        <begin position="63"/>
        <end position="82"/>
    </location>
</feature>
<organism evidence="2 3">
    <name type="scientific">Afipia clevelandensis ATCC 49720</name>
    <dbReference type="NCBI Taxonomy" id="883079"/>
    <lineage>
        <taxon>Bacteria</taxon>
        <taxon>Pseudomonadati</taxon>
        <taxon>Pseudomonadota</taxon>
        <taxon>Alphaproteobacteria</taxon>
        <taxon>Hyphomicrobiales</taxon>
        <taxon>Nitrobacteraceae</taxon>
        <taxon>Afipia</taxon>
    </lineage>
</organism>
<comment type="caution">
    <text evidence="2">The sequence shown here is derived from an EMBL/GenBank/DDBJ whole genome shotgun (WGS) entry which is preliminary data.</text>
</comment>
<proteinExistence type="predicted"/>
<evidence type="ECO:0000313" key="3">
    <source>
        <dbReference type="Proteomes" id="UP000001095"/>
    </source>
</evidence>
<feature type="transmembrane region" description="Helical" evidence="1">
    <location>
        <begin position="137"/>
        <end position="157"/>
    </location>
</feature>
<dbReference type="AlphaFoldDB" id="K8PAA2"/>
<keyword evidence="3" id="KW-1185">Reference proteome</keyword>
<dbReference type="HOGENOM" id="CLU_092420_2_0_5"/>
<feature type="transmembrane region" description="Helical" evidence="1">
    <location>
        <begin position="12"/>
        <end position="32"/>
    </location>
</feature>
<keyword evidence="1" id="KW-0812">Transmembrane</keyword>
<protein>
    <recommendedName>
        <fullName evidence="4">Intracellular septation protein A</fullName>
    </recommendedName>
</protein>
<dbReference type="EMBL" id="AGWY01000007">
    <property type="protein sequence ID" value="EKS37699.1"/>
    <property type="molecule type" value="Genomic_DNA"/>
</dbReference>
<name>K8PAA2_9BRAD</name>
<gene>
    <name evidence="2" type="ORF">HMPREF9696_01649</name>
</gene>
<keyword evidence="1" id="KW-0472">Membrane</keyword>
<reference evidence="2 3" key="1">
    <citation type="submission" date="2012-04" db="EMBL/GenBank/DDBJ databases">
        <title>The Genome Sequence of Afipia clevelandensis ATCC 49720.</title>
        <authorList>
            <consortium name="The Broad Institute Genome Sequencing Platform"/>
            <person name="Earl A."/>
            <person name="Ward D."/>
            <person name="Feldgarden M."/>
            <person name="Gevers D."/>
            <person name="Huys G."/>
            <person name="Walker B."/>
            <person name="Young S.K."/>
            <person name="Zeng Q."/>
            <person name="Gargeya S."/>
            <person name="Fitzgerald M."/>
            <person name="Haas B."/>
            <person name="Abouelleil A."/>
            <person name="Alvarado L."/>
            <person name="Arachchi H.M."/>
            <person name="Berlin A."/>
            <person name="Chapman S.B."/>
            <person name="Goldberg J."/>
            <person name="Griggs A."/>
            <person name="Gujja S."/>
            <person name="Hansen M."/>
            <person name="Howarth C."/>
            <person name="Imamovic A."/>
            <person name="Larimer J."/>
            <person name="McCowen C."/>
            <person name="Montmayeur A."/>
            <person name="Murphy C."/>
            <person name="Neiman D."/>
            <person name="Pearson M."/>
            <person name="Priest M."/>
            <person name="Roberts A."/>
            <person name="Saif S."/>
            <person name="Shea T."/>
            <person name="Sisk P."/>
            <person name="Sykes S."/>
            <person name="Wortman J."/>
            <person name="Nusbaum C."/>
            <person name="Birren B."/>
        </authorList>
    </citation>
    <scope>NUCLEOTIDE SEQUENCE [LARGE SCALE GENOMIC DNA]</scope>
    <source>
        <strain evidence="2 3">ATCC 49720</strain>
    </source>
</reference>